<gene>
    <name evidence="2" type="ORF">FSAL1345_LOCUS1042</name>
</gene>
<name>A0A7S3I9Q1_9CILI</name>
<feature type="transmembrane region" description="Helical" evidence="1">
    <location>
        <begin position="113"/>
        <end position="130"/>
    </location>
</feature>
<keyword evidence="1" id="KW-1133">Transmembrane helix</keyword>
<dbReference type="AlphaFoldDB" id="A0A7S3I9Q1"/>
<proteinExistence type="predicted"/>
<evidence type="ECO:0000256" key="1">
    <source>
        <dbReference type="SAM" id="Phobius"/>
    </source>
</evidence>
<keyword evidence="1" id="KW-0472">Membrane</keyword>
<accession>A0A7S3I9Q1</accession>
<keyword evidence="1" id="KW-0812">Transmembrane</keyword>
<feature type="transmembrane region" description="Helical" evidence="1">
    <location>
        <begin position="142"/>
        <end position="163"/>
    </location>
</feature>
<organism evidence="2">
    <name type="scientific">Fabrea salina</name>
    <dbReference type="NCBI Taxonomy" id="342563"/>
    <lineage>
        <taxon>Eukaryota</taxon>
        <taxon>Sar</taxon>
        <taxon>Alveolata</taxon>
        <taxon>Ciliophora</taxon>
        <taxon>Postciliodesmatophora</taxon>
        <taxon>Heterotrichea</taxon>
        <taxon>Heterotrichida</taxon>
        <taxon>Fabreidae</taxon>
        <taxon>Fabrea</taxon>
    </lineage>
</organism>
<reference evidence="2" key="1">
    <citation type="submission" date="2021-01" db="EMBL/GenBank/DDBJ databases">
        <authorList>
            <person name="Corre E."/>
            <person name="Pelletier E."/>
            <person name="Niang G."/>
            <person name="Scheremetjew M."/>
            <person name="Finn R."/>
            <person name="Kale V."/>
            <person name="Holt S."/>
            <person name="Cochrane G."/>
            <person name="Meng A."/>
            <person name="Brown T."/>
            <person name="Cohen L."/>
        </authorList>
    </citation>
    <scope>NUCLEOTIDE SEQUENCE</scope>
</reference>
<feature type="transmembrane region" description="Helical" evidence="1">
    <location>
        <begin position="196"/>
        <end position="217"/>
    </location>
</feature>
<dbReference type="EMBL" id="HBIF01001216">
    <property type="protein sequence ID" value="CAE0317773.1"/>
    <property type="molecule type" value="Transcribed_RNA"/>
</dbReference>
<evidence type="ECO:0000313" key="2">
    <source>
        <dbReference type="EMBL" id="CAE0317773.1"/>
    </source>
</evidence>
<protein>
    <submittedName>
        <fullName evidence="2">Uncharacterized protein</fullName>
    </submittedName>
</protein>
<sequence length="231" mass="25548">MFGFQHSTEKAKKLILEAPDNTKKAYLVLLVTLAMLLLQLFVSYMGMGSSWTCGLDNSDPAHPDICNYLRSVASCRLLTGPLKAQVTLDINNQAKASAEIVCPWENASSELRICFSVAAALSVVVGLSALSKESKKLSELHINSAYFFMFLLGLASTFDLFAVQQSEEDNYLLCNLSNELVPKEGVNGESMECNHYLYNFTAYFGYLIAGALLYSTYNMKVWKDNLSLDGL</sequence>
<feature type="transmembrane region" description="Helical" evidence="1">
    <location>
        <begin position="25"/>
        <end position="47"/>
    </location>
</feature>